<dbReference type="RefSeq" id="YP_009882120.1">
    <property type="nucleotide sequence ID" value="NC_049445.1"/>
</dbReference>
<name>A0A3T0IH36_9CAUD</name>
<sequence length="76" mass="8645">MQIFLSHFDASQFVLNGNHLVNEANGISILVMPEDNSFALYQNNEFVKAENESGLEELVNQVIKSFIKTRHSFESI</sequence>
<protein>
    <submittedName>
        <fullName evidence="1">Uncharacterized protein</fullName>
    </submittedName>
</protein>
<reference evidence="1 2" key="1">
    <citation type="submission" date="2018-12" db="EMBL/GenBank/DDBJ databases">
        <title>Successful treatment of antibiotic resistant microbial bone infection with bacteriophages.</title>
        <authorList>
            <person name="Nir-Paz R."/>
            <person name="Gelman D."/>
            <person name="Khouri A."/>
            <person name="Sisson B.M."/>
            <person name="Fackler J."/>
            <person name="Oren S.A."/>
            <person name="Khalifa L."/>
            <person name="Rimon A."/>
            <person name="Glazer S.C."/>
            <person name="Moses A.E."/>
            <person name="Yoram W."/>
            <person name="Schooley R.T."/>
            <person name="Hazan R."/>
        </authorList>
    </citation>
    <scope>NUCLEOTIDE SEQUENCE [LARGE SCALE GENOMIC DNA]</scope>
</reference>
<accession>A0A3T0IH36</accession>
<evidence type="ECO:0000313" key="1">
    <source>
        <dbReference type="EMBL" id="AZU98742.1"/>
    </source>
</evidence>
<dbReference type="Proteomes" id="UP000287416">
    <property type="component" value="Segment"/>
</dbReference>
<evidence type="ECO:0000313" key="2">
    <source>
        <dbReference type="Proteomes" id="UP000287416"/>
    </source>
</evidence>
<dbReference type="KEGG" id="vg:55811416"/>
<dbReference type="GeneID" id="55811416"/>
<organism evidence="1 2">
    <name type="scientific">Acinetobacter phage AbTZA1</name>
    <dbReference type="NCBI Taxonomy" id="2500827"/>
    <lineage>
        <taxon>Viruses</taxon>
        <taxon>Duplodnaviria</taxon>
        <taxon>Heunggongvirae</taxon>
        <taxon>Uroviricota</taxon>
        <taxon>Caudoviricetes</taxon>
        <taxon>Pantevenvirales</taxon>
        <taxon>Straboviridae</taxon>
        <taxon>Twarogvirinae</taxon>
        <taxon>Hadassahvirus</taxon>
        <taxon>Hadassahvirus azbtza1</taxon>
    </lineage>
</organism>
<proteinExistence type="predicted"/>
<keyword evidence="2" id="KW-1185">Reference proteome</keyword>
<dbReference type="EMBL" id="MK278860">
    <property type="protein sequence ID" value="AZU98742.1"/>
    <property type="molecule type" value="Genomic_DNA"/>
</dbReference>